<evidence type="ECO:0000256" key="3">
    <source>
        <dbReference type="PROSITE-ProRule" id="PRU00221"/>
    </source>
</evidence>
<dbReference type="PROSITE" id="PS00678">
    <property type="entry name" value="WD_REPEATS_1"/>
    <property type="match status" value="1"/>
</dbReference>
<comment type="caution">
    <text evidence="6">The sequence shown here is derived from an EMBL/GenBank/DDBJ whole genome shotgun (WGS) entry which is preliminary data.</text>
</comment>
<evidence type="ECO:0000313" key="7">
    <source>
        <dbReference type="Proteomes" id="UP000822688"/>
    </source>
</evidence>
<feature type="region of interest" description="Disordered" evidence="4">
    <location>
        <begin position="1"/>
        <end position="52"/>
    </location>
</feature>
<gene>
    <name evidence="6" type="ORF">KC19_10G166800</name>
</gene>
<dbReference type="Pfam" id="PF00400">
    <property type="entry name" value="WD40"/>
    <property type="match status" value="3"/>
</dbReference>
<dbReference type="SUPFAM" id="SSF50978">
    <property type="entry name" value="WD40 repeat-like"/>
    <property type="match status" value="1"/>
</dbReference>
<sequence length="420" mass="46196">MDALLHAYAPTLSDDDPDKDQHPPLKRYKPSLPPAPSLPHLPPASSPGVPGRYVSKRERAAMAATSLAQPAAAPLQPLPELPSVLNAKLPHHIQRKLDHARENAGARNRCPQEQTMKLEGHSKAVIAVRWSPTHGALLASGGMDGKAYVWNVWESPGNQMARCLSCHNHALKDVQWSLDGTSVLSCGFDQTARLSNVETGAQTQVFSENQVVNVVRFHPSEENLFITGGSKGSVKLWDIRLGSSVCEYSKSLGQVMDVDFSPDGSRFITTSDIAKRNSSDKSLVVWNFATQIPLSNQVYLEAYTCPSVRFHPFEQCFIAQSNADYIAVFSGRTPFKLNKVKRFKSHQVAGYRIQCNFSPDGESVITGSADGYVYFYNYRSAQLIKKYASHKGVCSDVVYHPFLPSVVATCGWDGVVSIFE</sequence>
<dbReference type="InterPro" id="IPR036322">
    <property type="entry name" value="WD40_repeat_dom_sf"/>
</dbReference>
<evidence type="ECO:0000313" key="6">
    <source>
        <dbReference type="EMBL" id="KAG0560266.1"/>
    </source>
</evidence>
<dbReference type="Pfam" id="PF08662">
    <property type="entry name" value="eIF2A"/>
    <property type="match status" value="1"/>
</dbReference>
<keyword evidence="2" id="KW-0677">Repeat</keyword>
<feature type="compositionally biased region" description="Pro residues" evidence="4">
    <location>
        <begin position="31"/>
        <end position="45"/>
    </location>
</feature>
<keyword evidence="1 3" id="KW-0853">WD repeat</keyword>
<name>A0A8T0GL42_CERPU</name>
<dbReference type="PROSITE" id="PS50082">
    <property type="entry name" value="WD_REPEATS_2"/>
    <property type="match status" value="3"/>
</dbReference>
<feature type="repeat" description="WD" evidence="3">
    <location>
        <begin position="118"/>
        <end position="152"/>
    </location>
</feature>
<dbReference type="InterPro" id="IPR001680">
    <property type="entry name" value="WD40_rpt"/>
</dbReference>
<dbReference type="InterPro" id="IPR053053">
    <property type="entry name" value="WD_repeat_protein"/>
</dbReference>
<feature type="repeat" description="WD" evidence="3">
    <location>
        <begin position="357"/>
        <end position="386"/>
    </location>
</feature>
<dbReference type="Proteomes" id="UP000822688">
    <property type="component" value="Chromosome 10"/>
</dbReference>
<dbReference type="PANTHER" id="PTHR44566:SF1">
    <property type="entry name" value="WD REPEAT-CONTAINING PROTEIN 25"/>
    <property type="match status" value="1"/>
</dbReference>
<reference evidence="6" key="1">
    <citation type="submission" date="2020-06" db="EMBL/GenBank/DDBJ databases">
        <title>WGS assembly of Ceratodon purpureus strain R40.</title>
        <authorList>
            <person name="Carey S.B."/>
            <person name="Jenkins J."/>
            <person name="Shu S."/>
            <person name="Lovell J.T."/>
            <person name="Sreedasyam A."/>
            <person name="Maumus F."/>
            <person name="Tiley G.P."/>
            <person name="Fernandez-Pozo N."/>
            <person name="Barry K."/>
            <person name="Chen C."/>
            <person name="Wang M."/>
            <person name="Lipzen A."/>
            <person name="Daum C."/>
            <person name="Saski C.A."/>
            <person name="Payton A.C."/>
            <person name="Mcbreen J.C."/>
            <person name="Conrad R.E."/>
            <person name="Kollar L.M."/>
            <person name="Olsson S."/>
            <person name="Huttunen S."/>
            <person name="Landis J.B."/>
            <person name="Wickett N.J."/>
            <person name="Johnson M.G."/>
            <person name="Rensing S.A."/>
            <person name="Grimwood J."/>
            <person name="Schmutz J."/>
            <person name="Mcdaniel S.F."/>
        </authorList>
    </citation>
    <scope>NUCLEOTIDE SEQUENCE</scope>
    <source>
        <strain evidence="6">R40</strain>
    </source>
</reference>
<protein>
    <recommendedName>
        <fullName evidence="5">Translation initiation factor beta propellor-like domain-containing protein</fullName>
    </recommendedName>
</protein>
<evidence type="ECO:0000256" key="1">
    <source>
        <dbReference type="ARBA" id="ARBA00022574"/>
    </source>
</evidence>
<dbReference type="SMART" id="SM00320">
    <property type="entry name" value="WD40"/>
    <property type="match status" value="6"/>
</dbReference>
<dbReference type="CDD" id="cd00200">
    <property type="entry name" value="WD40"/>
    <property type="match status" value="1"/>
</dbReference>
<organism evidence="6 7">
    <name type="scientific">Ceratodon purpureus</name>
    <name type="common">Fire moss</name>
    <name type="synonym">Dicranum purpureum</name>
    <dbReference type="NCBI Taxonomy" id="3225"/>
    <lineage>
        <taxon>Eukaryota</taxon>
        <taxon>Viridiplantae</taxon>
        <taxon>Streptophyta</taxon>
        <taxon>Embryophyta</taxon>
        <taxon>Bryophyta</taxon>
        <taxon>Bryophytina</taxon>
        <taxon>Bryopsida</taxon>
        <taxon>Dicranidae</taxon>
        <taxon>Pseudoditrichales</taxon>
        <taxon>Ditrichaceae</taxon>
        <taxon>Ceratodon</taxon>
    </lineage>
</organism>
<dbReference type="AlphaFoldDB" id="A0A8T0GL42"/>
<dbReference type="EMBL" id="CM026431">
    <property type="protein sequence ID" value="KAG0560266.1"/>
    <property type="molecule type" value="Genomic_DNA"/>
</dbReference>
<feature type="domain" description="Translation initiation factor beta propellor-like" evidence="5">
    <location>
        <begin position="172"/>
        <end position="292"/>
    </location>
</feature>
<dbReference type="Gene3D" id="2.130.10.10">
    <property type="entry name" value="YVTN repeat-like/Quinoprotein amine dehydrogenase"/>
    <property type="match status" value="1"/>
</dbReference>
<dbReference type="PANTHER" id="PTHR44566">
    <property type="entry name" value="TRANSDUCIN/WD40 REPEAT-LIKE SUPERFAMILY PROTEIN"/>
    <property type="match status" value="1"/>
</dbReference>
<dbReference type="InterPro" id="IPR013979">
    <property type="entry name" value="TIF_beta_prop-like"/>
</dbReference>
<keyword evidence="7" id="KW-1185">Reference proteome</keyword>
<dbReference type="InterPro" id="IPR019775">
    <property type="entry name" value="WD40_repeat_CS"/>
</dbReference>
<dbReference type="PROSITE" id="PS50294">
    <property type="entry name" value="WD_REPEATS_REGION"/>
    <property type="match status" value="2"/>
</dbReference>
<proteinExistence type="predicted"/>
<evidence type="ECO:0000256" key="2">
    <source>
        <dbReference type="ARBA" id="ARBA00022737"/>
    </source>
</evidence>
<evidence type="ECO:0000259" key="5">
    <source>
        <dbReference type="Pfam" id="PF08662"/>
    </source>
</evidence>
<feature type="repeat" description="WD" evidence="3">
    <location>
        <begin position="205"/>
        <end position="247"/>
    </location>
</feature>
<evidence type="ECO:0000256" key="4">
    <source>
        <dbReference type="SAM" id="MobiDB-lite"/>
    </source>
</evidence>
<dbReference type="InterPro" id="IPR015943">
    <property type="entry name" value="WD40/YVTN_repeat-like_dom_sf"/>
</dbReference>
<accession>A0A8T0GL42</accession>